<dbReference type="GO" id="GO:0003824">
    <property type="term" value="F:catalytic activity"/>
    <property type="evidence" value="ECO:0007669"/>
    <property type="project" value="InterPro"/>
</dbReference>
<dbReference type="InterPro" id="IPR037086">
    <property type="entry name" value="Lys-AminoMut_asu_sf"/>
</dbReference>
<dbReference type="Gene3D" id="3.20.20.440">
    <property type="entry name" value="D-Lysine 5,6-aminomutase alpha subunit"/>
    <property type="match status" value="1"/>
</dbReference>
<dbReference type="GO" id="GO:0031419">
    <property type="term" value="F:cobalamin binding"/>
    <property type="evidence" value="ECO:0007669"/>
    <property type="project" value="InterPro"/>
</dbReference>
<sequence length="94" mass="10680">YIFKNMKDLGEEITFKEGGIMQQRANEVLKKAFELLTTIEKEGLFKTIEKGIFAQIKRPIDGGRGLDGVISKSKNYFNPFLEIMSKELHLGGEI</sequence>
<dbReference type="EMBL" id="BARS01002474">
    <property type="protein sequence ID" value="GAF85471.1"/>
    <property type="molecule type" value="Genomic_DNA"/>
</dbReference>
<reference evidence="2" key="1">
    <citation type="journal article" date="2014" name="Front. Microbiol.">
        <title>High frequency of phylogenetically diverse reductive dehalogenase-homologous genes in deep subseafloor sedimentary metagenomes.</title>
        <authorList>
            <person name="Kawai M."/>
            <person name="Futagami T."/>
            <person name="Toyoda A."/>
            <person name="Takaki Y."/>
            <person name="Nishi S."/>
            <person name="Hori S."/>
            <person name="Arai W."/>
            <person name="Tsubouchi T."/>
            <person name="Morono Y."/>
            <person name="Uchiyama I."/>
            <person name="Ito T."/>
            <person name="Fujiyama A."/>
            <person name="Inagaki F."/>
            <person name="Takami H."/>
        </authorList>
    </citation>
    <scope>NUCLEOTIDE SEQUENCE</scope>
    <source>
        <strain evidence="2">Expedition CK06-06</strain>
    </source>
</reference>
<dbReference type="InterPro" id="IPR016176">
    <property type="entry name" value="Cbl-dep_enz_cat"/>
</dbReference>
<accession>X0TDW7</accession>
<name>X0TDW7_9ZZZZ</name>
<gene>
    <name evidence="2" type="ORF">S01H1_04712</name>
</gene>
<evidence type="ECO:0000313" key="2">
    <source>
        <dbReference type="EMBL" id="GAF85471.1"/>
    </source>
</evidence>
<proteinExistence type="predicted"/>
<comment type="caution">
    <text evidence="2">The sequence shown here is derived from an EMBL/GenBank/DDBJ whole genome shotgun (WGS) entry which is preliminary data.</text>
</comment>
<organism evidence="2">
    <name type="scientific">marine sediment metagenome</name>
    <dbReference type="NCBI Taxonomy" id="412755"/>
    <lineage>
        <taxon>unclassified sequences</taxon>
        <taxon>metagenomes</taxon>
        <taxon>ecological metagenomes</taxon>
    </lineage>
</organism>
<dbReference type="Pfam" id="PF09043">
    <property type="entry name" value="Lys-AminoMut_A"/>
    <property type="match status" value="1"/>
</dbReference>
<evidence type="ECO:0000259" key="1">
    <source>
        <dbReference type="Pfam" id="PF09043"/>
    </source>
</evidence>
<dbReference type="SUPFAM" id="SSF51703">
    <property type="entry name" value="Cobalamin (vitamin B12)-dependent enzymes"/>
    <property type="match status" value="1"/>
</dbReference>
<dbReference type="AlphaFoldDB" id="X0TDW7"/>
<dbReference type="InterPro" id="IPR015130">
    <property type="entry name" value="Lys-AminoMut_A"/>
</dbReference>
<protein>
    <recommendedName>
        <fullName evidence="1">D-Lysine 5,6-aminomutase alpha subunit domain-containing protein</fullName>
    </recommendedName>
</protein>
<feature type="non-terminal residue" evidence="2">
    <location>
        <position position="1"/>
    </location>
</feature>
<feature type="domain" description="D-Lysine 5,6-aminomutase alpha subunit" evidence="1">
    <location>
        <begin position="1"/>
        <end position="82"/>
    </location>
</feature>